<dbReference type="AlphaFoldDB" id="A0A0E9UHP6"/>
<organism evidence="1">
    <name type="scientific">Anguilla anguilla</name>
    <name type="common">European freshwater eel</name>
    <name type="synonym">Muraena anguilla</name>
    <dbReference type="NCBI Taxonomy" id="7936"/>
    <lineage>
        <taxon>Eukaryota</taxon>
        <taxon>Metazoa</taxon>
        <taxon>Chordata</taxon>
        <taxon>Craniata</taxon>
        <taxon>Vertebrata</taxon>
        <taxon>Euteleostomi</taxon>
        <taxon>Actinopterygii</taxon>
        <taxon>Neopterygii</taxon>
        <taxon>Teleostei</taxon>
        <taxon>Anguilliformes</taxon>
        <taxon>Anguillidae</taxon>
        <taxon>Anguilla</taxon>
    </lineage>
</organism>
<reference evidence="1" key="1">
    <citation type="submission" date="2014-11" db="EMBL/GenBank/DDBJ databases">
        <authorList>
            <person name="Amaro Gonzalez C."/>
        </authorList>
    </citation>
    <scope>NUCLEOTIDE SEQUENCE</scope>
</reference>
<sequence>MLSKRPRALLSLLEYDVTTALYCQAAVEKLKYSVIWRF</sequence>
<evidence type="ECO:0000313" key="1">
    <source>
        <dbReference type="EMBL" id="JAH65246.1"/>
    </source>
</evidence>
<accession>A0A0E9UHP6</accession>
<reference evidence="1" key="2">
    <citation type="journal article" date="2015" name="Fish Shellfish Immunol.">
        <title>Early steps in the European eel (Anguilla anguilla)-Vibrio vulnificus interaction in the gills: Role of the RtxA13 toxin.</title>
        <authorList>
            <person name="Callol A."/>
            <person name="Pajuelo D."/>
            <person name="Ebbesson L."/>
            <person name="Teles M."/>
            <person name="MacKenzie S."/>
            <person name="Amaro C."/>
        </authorList>
    </citation>
    <scope>NUCLEOTIDE SEQUENCE</scope>
</reference>
<dbReference type="EMBL" id="GBXM01043331">
    <property type="protein sequence ID" value="JAH65246.1"/>
    <property type="molecule type" value="Transcribed_RNA"/>
</dbReference>
<proteinExistence type="predicted"/>
<name>A0A0E9UHP6_ANGAN</name>
<protein>
    <submittedName>
        <fullName evidence="1">Uncharacterized protein</fullName>
    </submittedName>
</protein>